<dbReference type="Proteomes" id="UP000821598">
    <property type="component" value="Unassembled WGS sequence"/>
</dbReference>
<reference evidence="2 3" key="1">
    <citation type="submission" date="2019-08" db="EMBL/GenBank/DDBJ databases">
        <title>Paraburkholderia simonii sp. nov. and P. youngii sp. nov. Brazilian and Mexican Mimosa-associated rhizobia.</title>
        <authorList>
            <person name="Mavima L."/>
            <person name="Beukes C.W."/>
            <person name="Palmer M."/>
            <person name="De Meyer S.E."/>
            <person name="James E.K."/>
            <person name="Maluk M."/>
            <person name="Avontuur J.R."/>
            <person name="Chan W.Y."/>
            <person name="Venter S.N."/>
            <person name="Steenkamp E.T."/>
        </authorList>
    </citation>
    <scope>NUCLEOTIDE SEQUENCE [LARGE SCALE GENOMIC DNA]</scope>
    <source>
        <strain evidence="2 3">JPY454</strain>
    </source>
</reference>
<evidence type="ECO:0008006" key="4">
    <source>
        <dbReference type="Google" id="ProtNLM"/>
    </source>
</evidence>
<accession>A0ABX2NPF9</accession>
<keyword evidence="3" id="KW-1185">Reference proteome</keyword>
<feature type="chain" id="PRO_5045736210" description="DUF2511 domain-containing protein" evidence="1">
    <location>
        <begin position="21"/>
        <end position="126"/>
    </location>
</feature>
<dbReference type="RefSeq" id="WP_176367804.1">
    <property type="nucleotide sequence ID" value="NZ_VOMC01000023.1"/>
</dbReference>
<dbReference type="EMBL" id="VOMC01000023">
    <property type="protein sequence ID" value="NVI06341.1"/>
    <property type="molecule type" value="Genomic_DNA"/>
</dbReference>
<evidence type="ECO:0000256" key="1">
    <source>
        <dbReference type="SAM" id="SignalP"/>
    </source>
</evidence>
<sequence>MKKTMILISMIAAAAVASNAANSAQNWEKVASKDTGDGTATWYLDYSTITAVRLGKSAWVKQVDERESNNAVSVMKLIFQCKERQTIRLVATVTSGGESRTYDDPKVGYPQPDSPLDKVLTAVCNH</sequence>
<feature type="signal peptide" evidence="1">
    <location>
        <begin position="1"/>
        <end position="20"/>
    </location>
</feature>
<evidence type="ECO:0000313" key="2">
    <source>
        <dbReference type="EMBL" id="NVI06341.1"/>
    </source>
</evidence>
<name>A0ABX2NPF9_9BURK</name>
<organism evidence="2 3">
    <name type="scientific">Paraburkholderia youngii</name>
    <dbReference type="NCBI Taxonomy" id="2782701"/>
    <lineage>
        <taxon>Bacteria</taxon>
        <taxon>Pseudomonadati</taxon>
        <taxon>Pseudomonadota</taxon>
        <taxon>Betaproteobacteria</taxon>
        <taxon>Burkholderiales</taxon>
        <taxon>Burkholderiaceae</taxon>
        <taxon>Paraburkholderia</taxon>
    </lineage>
</organism>
<protein>
    <recommendedName>
        <fullName evidence="4">DUF2511 domain-containing protein</fullName>
    </recommendedName>
</protein>
<evidence type="ECO:0000313" key="3">
    <source>
        <dbReference type="Proteomes" id="UP000821598"/>
    </source>
</evidence>
<proteinExistence type="predicted"/>
<comment type="caution">
    <text evidence="2">The sequence shown here is derived from an EMBL/GenBank/DDBJ whole genome shotgun (WGS) entry which is preliminary data.</text>
</comment>
<gene>
    <name evidence="2" type="ORF">FSB64_21735</name>
</gene>
<keyword evidence="1" id="KW-0732">Signal</keyword>